<dbReference type="EMBL" id="BARU01005861">
    <property type="protein sequence ID" value="GAH42374.1"/>
    <property type="molecule type" value="Genomic_DNA"/>
</dbReference>
<evidence type="ECO:0000256" key="7">
    <source>
        <dbReference type="ARBA" id="ARBA00022741"/>
    </source>
</evidence>
<sequence>LLEEANRLGAKHAVGQVDIAENRLVGIKSRGVYETPGGTILYAAHALLEALCLDRDTLHYKHQVALRYAELVYYGQWFSLLREALDAFVDRTQRKVTGKARLKLYKGQAIPAGASSPHSLYSEDLASFVMGEEYDPADATGFIHLFGLPMKVQGLVKRKGK</sequence>
<dbReference type="GO" id="GO:0005737">
    <property type="term" value="C:cytoplasm"/>
    <property type="evidence" value="ECO:0007669"/>
    <property type="project" value="TreeGrafter"/>
</dbReference>
<protein>
    <recommendedName>
        <fullName evidence="3">argininosuccinate synthase</fullName>
        <ecNumber evidence="3">6.3.4.5</ecNumber>
    </recommendedName>
</protein>
<keyword evidence="4" id="KW-0055">Arginine biosynthesis</keyword>
<evidence type="ECO:0000256" key="6">
    <source>
        <dbReference type="ARBA" id="ARBA00022605"/>
    </source>
</evidence>
<keyword evidence="5" id="KW-0436">Ligase</keyword>
<reference evidence="10" key="1">
    <citation type="journal article" date="2014" name="Front. Microbiol.">
        <title>High frequency of phylogenetically diverse reductive dehalogenase-homologous genes in deep subseafloor sedimentary metagenomes.</title>
        <authorList>
            <person name="Kawai M."/>
            <person name="Futagami T."/>
            <person name="Toyoda A."/>
            <person name="Takaki Y."/>
            <person name="Nishi S."/>
            <person name="Hori S."/>
            <person name="Arai W."/>
            <person name="Tsubouchi T."/>
            <person name="Morono Y."/>
            <person name="Uchiyama I."/>
            <person name="Ito T."/>
            <person name="Fujiyama A."/>
            <person name="Inagaki F."/>
            <person name="Takami H."/>
        </authorList>
    </citation>
    <scope>NUCLEOTIDE SEQUENCE</scope>
    <source>
        <strain evidence="10">Expedition CK06-06</strain>
    </source>
</reference>
<dbReference type="InterPro" id="IPR024074">
    <property type="entry name" value="AS_cat/multimer_dom_body"/>
</dbReference>
<evidence type="ECO:0000313" key="10">
    <source>
        <dbReference type="EMBL" id="GAH42374.1"/>
    </source>
</evidence>
<feature type="domain" description="Arginosuccinate synthase C-terminal" evidence="9">
    <location>
        <begin position="1"/>
        <end position="152"/>
    </location>
</feature>
<dbReference type="InterPro" id="IPR048268">
    <property type="entry name" value="Arginosuc_syn_C"/>
</dbReference>
<dbReference type="InterPro" id="IPR001518">
    <property type="entry name" value="Arginosuc_synth"/>
</dbReference>
<keyword evidence="7" id="KW-0547">Nucleotide-binding</keyword>
<evidence type="ECO:0000256" key="8">
    <source>
        <dbReference type="ARBA" id="ARBA00022840"/>
    </source>
</evidence>
<dbReference type="PANTHER" id="PTHR11587">
    <property type="entry name" value="ARGININOSUCCINATE SYNTHASE"/>
    <property type="match status" value="1"/>
</dbReference>
<organism evidence="10">
    <name type="scientific">marine sediment metagenome</name>
    <dbReference type="NCBI Taxonomy" id="412755"/>
    <lineage>
        <taxon>unclassified sequences</taxon>
        <taxon>metagenomes</taxon>
        <taxon>ecological metagenomes</taxon>
    </lineage>
</organism>
<evidence type="ECO:0000256" key="1">
    <source>
        <dbReference type="ARBA" id="ARBA00004967"/>
    </source>
</evidence>
<evidence type="ECO:0000256" key="2">
    <source>
        <dbReference type="ARBA" id="ARBA00011881"/>
    </source>
</evidence>
<dbReference type="Pfam" id="PF20979">
    <property type="entry name" value="Arginosuc_syn_C"/>
    <property type="match status" value="1"/>
</dbReference>
<name>X1GL76_9ZZZZ</name>
<keyword evidence="8" id="KW-0067">ATP-binding</keyword>
<dbReference type="FunFam" id="3.90.1260.10:FF:000007">
    <property type="entry name" value="Argininosuccinate synthase"/>
    <property type="match status" value="1"/>
</dbReference>
<keyword evidence="6" id="KW-0028">Amino-acid biosynthesis</keyword>
<gene>
    <name evidence="10" type="ORF">S03H2_11484</name>
</gene>
<dbReference type="AlphaFoldDB" id="X1GL76"/>
<comment type="subunit">
    <text evidence="2">Homotetramer.</text>
</comment>
<evidence type="ECO:0000256" key="4">
    <source>
        <dbReference type="ARBA" id="ARBA00022571"/>
    </source>
</evidence>
<dbReference type="SUPFAM" id="SSF69864">
    <property type="entry name" value="Argininosuccinate synthetase, C-terminal domain"/>
    <property type="match status" value="1"/>
</dbReference>
<comment type="caution">
    <text evidence="10">The sequence shown here is derived from an EMBL/GenBank/DDBJ whole genome shotgun (WGS) entry which is preliminary data.</text>
</comment>
<dbReference type="Gene3D" id="3.90.1260.10">
    <property type="entry name" value="Argininosuccinate synthetase, chain A, domain 2"/>
    <property type="match status" value="1"/>
</dbReference>
<dbReference type="GO" id="GO:0000050">
    <property type="term" value="P:urea cycle"/>
    <property type="evidence" value="ECO:0007669"/>
    <property type="project" value="TreeGrafter"/>
</dbReference>
<dbReference type="EC" id="6.3.4.5" evidence="3"/>
<evidence type="ECO:0000256" key="5">
    <source>
        <dbReference type="ARBA" id="ARBA00022598"/>
    </source>
</evidence>
<proteinExistence type="predicted"/>
<dbReference type="UniPathway" id="UPA00068">
    <property type="reaction ID" value="UER00113"/>
</dbReference>
<dbReference type="GO" id="GO:0004055">
    <property type="term" value="F:argininosuccinate synthase activity"/>
    <property type="evidence" value="ECO:0007669"/>
    <property type="project" value="UniProtKB-EC"/>
</dbReference>
<dbReference type="GO" id="GO:0006526">
    <property type="term" value="P:L-arginine biosynthetic process"/>
    <property type="evidence" value="ECO:0007669"/>
    <property type="project" value="UniProtKB-UniPathway"/>
</dbReference>
<comment type="pathway">
    <text evidence="1">Amino-acid biosynthesis; L-arginine biosynthesis; L-arginine from L-ornithine and carbamoyl phosphate: step 2/3.</text>
</comment>
<dbReference type="GO" id="GO:0005524">
    <property type="term" value="F:ATP binding"/>
    <property type="evidence" value="ECO:0007669"/>
    <property type="project" value="UniProtKB-KW"/>
</dbReference>
<dbReference type="GO" id="GO:0000053">
    <property type="term" value="P:argininosuccinate metabolic process"/>
    <property type="evidence" value="ECO:0007669"/>
    <property type="project" value="TreeGrafter"/>
</dbReference>
<evidence type="ECO:0000259" key="9">
    <source>
        <dbReference type="Pfam" id="PF20979"/>
    </source>
</evidence>
<dbReference type="PANTHER" id="PTHR11587:SF2">
    <property type="entry name" value="ARGININOSUCCINATE SYNTHASE"/>
    <property type="match status" value="1"/>
</dbReference>
<feature type="non-terminal residue" evidence="10">
    <location>
        <position position="1"/>
    </location>
</feature>
<accession>X1GL76</accession>
<evidence type="ECO:0000256" key="3">
    <source>
        <dbReference type="ARBA" id="ARBA00012286"/>
    </source>
</evidence>